<reference evidence="1 2" key="1">
    <citation type="journal article" date="2014" name="Genome Announc.">
        <title>Draft Genome Sequence of Cytophaga fermentans JCM 21142T, a Facultative Anaerobe Isolated from Marine Mud.</title>
        <authorList>
            <person name="Starns D."/>
            <person name="Oshima K."/>
            <person name="Suda W."/>
            <person name="Iino T."/>
            <person name="Yuki M."/>
            <person name="Inoue J."/>
            <person name="Kitamura K."/>
            <person name="Iida T."/>
            <person name="Darby A."/>
            <person name="Hattori M."/>
            <person name="Ohkuma M."/>
        </authorList>
    </citation>
    <scope>NUCLEOTIDE SEQUENCE [LARGE SCALE GENOMIC DNA]</scope>
    <source>
        <strain evidence="1 2">JCM 21142</strain>
    </source>
</reference>
<dbReference type="EMBL" id="BAMD01000085">
    <property type="protein sequence ID" value="GAF05408.1"/>
    <property type="molecule type" value="Genomic_DNA"/>
</dbReference>
<proteinExistence type="predicted"/>
<dbReference type="AlphaFoldDB" id="W7YD41"/>
<organism evidence="1 2">
    <name type="scientific">Saccharicrinis fermentans DSM 9555 = JCM 21142</name>
    <dbReference type="NCBI Taxonomy" id="869213"/>
    <lineage>
        <taxon>Bacteria</taxon>
        <taxon>Pseudomonadati</taxon>
        <taxon>Bacteroidota</taxon>
        <taxon>Bacteroidia</taxon>
        <taxon>Marinilabiliales</taxon>
        <taxon>Marinilabiliaceae</taxon>
        <taxon>Saccharicrinis</taxon>
    </lineage>
</organism>
<protein>
    <submittedName>
        <fullName evidence="1">Uncharacterized protein</fullName>
    </submittedName>
</protein>
<keyword evidence="2" id="KW-1185">Reference proteome</keyword>
<accession>W7YD41</accession>
<evidence type="ECO:0000313" key="2">
    <source>
        <dbReference type="Proteomes" id="UP000019402"/>
    </source>
</evidence>
<comment type="caution">
    <text evidence="1">The sequence shown here is derived from an EMBL/GenBank/DDBJ whole genome shotgun (WGS) entry which is preliminary data.</text>
</comment>
<dbReference type="RefSeq" id="WP_027473223.1">
    <property type="nucleotide sequence ID" value="NZ_BAMD01000085.1"/>
</dbReference>
<evidence type="ECO:0000313" key="1">
    <source>
        <dbReference type="EMBL" id="GAF05408.1"/>
    </source>
</evidence>
<name>W7YD41_9BACT</name>
<dbReference type="Proteomes" id="UP000019402">
    <property type="component" value="Unassembled WGS sequence"/>
</dbReference>
<gene>
    <name evidence="1" type="ORF">JCM21142_104142</name>
</gene>
<sequence length="83" mass="9622">MHFNIPNDLRNKVNNGSQLLLLLRVEPSDANPMEYPLPIGDKKRSLGILLNVSELTYADDKQDKRVKIKPIDDLLKPNTWRKR</sequence>